<evidence type="ECO:0000256" key="3">
    <source>
        <dbReference type="ARBA" id="ARBA00022475"/>
    </source>
</evidence>
<dbReference type="Gene3D" id="3.40.50.11820">
    <property type="match status" value="1"/>
</dbReference>
<evidence type="ECO:0000256" key="1">
    <source>
        <dbReference type="ARBA" id="ARBA00004202"/>
    </source>
</evidence>
<dbReference type="PANTHER" id="PTHR12526:SF630">
    <property type="entry name" value="GLYCOSYLTRANSFERASE"/>
    <property type="match status" value="1"/>
</dbReference>
<name>A0A1M5ELP7_LOKAT</name>
<evidence type="ECO:0000256" key="6">
    <source>
        <dbReference type="ARBA" id="ARBA00023136"/>
    </source>
</evidence>
<comment type="similarity">
    <text evidence="2">Belongs to the CDP-glycerol glycerophosphotransferase family.</text>
</comment>
<keyword evidence="9" id="KW-1185">Reference proteome</keyword>
<dbReference type="SUPFAM" id="SSF53756">
    <property type="entry name" value="UDP-Glycosyltransferase/glycogen phosphorylase"/>
    <property type="match status" value="2"/>
</dbReference>
<protein>
    <submittedName>
        <fullName evidence="8">CDP-glycerol glycerophosphotransferase, TagB/SpsB family</fullName>
    </submittedName>
</protein>
<dbReference type="CDD" id="cd03811">
    <property type="entry name" value="GT4_GT28_WabH-like"/>
    <property type="match status" value="1"/>
</dbReference>
<dbReference type="GO" id="GO:0019350">
    <property type="term" value="P:teichoic acid biosynthetic process"/>
    <property type="evidence" value="ECO:0007669"/>
    <property type="project" value="UniProtKB-KW"/>
</dbReference>
<dbReference type="GO" id="GO:0047355">
    <property type="term" value="F:CDP-glycerol glycerophosphotransferase activity"/>
    <property type="evidence" value="ECO:0007669"/>
    <property type="project" value="InterPro"/>
</dbReference>
<evidence type="ECO:0000259" key="7">
    <source>
        <dbReference type="Pfam" id="PF00534"/>
    </source>
</evidence>
<dbReference type="GO" id="GO:0016757">
    <property type="term" value="F:glycosyltransferase activity"/>
    <property type="evidence" value="ECO:0007669"/>
    <property type="project" value="InterPro"/>
</dbReference>
<dbReference type="AlphaFoldDB" id="A0A1M5ELP7"/>
<evidence type="ECO:0000256" key="4">
    <source>
        <dbReference type="ARBA" id="ARBA00022679"/>
    </source>
</evidence>
<evidence type="ECO:0000256" key="5">
    <source>
        <dbReference type="ARBA" id="ARBA00022944"/>
    </source>
</evidence>
<dbReference type="OrthoDB" id="9790710at2"/>
<evidence type="ECO:0000256" key="2">
    <source>
        <dbReference type="ARBA" id="ARBA00010488"/>
    </source>
</evidence>
<accession>A0A1M5ELP7</accession>
<evidence type="ECO:0000313" key="8">
    <source>
        <dbReference type="EMBL" id="SHF80159.1"/>
    </source>
</evidence>
<proteinExistence type="inferred from homology"/>
<dbReference type="Gene3D" id="3.40.50.2000">
    <property type="entry name" value="Glycogen Phosphorylase B"/>
    <property type="match status" value="2"/>
</dbReference>
<dbReference type="InterPro" id="IPR001296">
    <property type="entry name" value="Glyco_trans_1"/>
</dbReference>
<keyword evidence="4 8" id="KW-0808">Transferase</keyword>
<dbReference type="Proteomes" id="UP000183987">
    <property type="component" value="Unassembled WGS sequence"/>
</dbReference>
<dbReference type="STRING" id="366533.SAMN05444339_11344"/>
<keyword evidence="6" id="KW-0472">Membrane</keyword>
<evidence type="ECO:0000313" key="9">
    <source>
        <dbReference type="Proteomes" id="UP000183987"/>
    </source>
</evidence>
<feature type="domain" description="Glycosyl transferase family 1" evidence="7">
    <location>
        <begin position="646"/>
        <end position="787"/>
    </location>
</feature>
<dbReference type="Gene3D" id="3.40.50.12580">
    <property type="match status" value="1"/>
</dbReference>
<reference evidence="9" key="1">
    <citation type="submission" date="2016-11" db="EMBL/GenBank/DDBJ databases">
        <authorList>
            <person name="Varghese N."/>
            <person name="Submissions S."/>
        </authorList>
    </citation>
    <scope>NUCLEOTIDE SEQUENCE [LARGE SCALE GENOMIC DNA]</scope>
    <source>
        <strain evidence="9">DSM 29326</strain>
    </source>
</reference>
<dbReference type="GO" id="GO:0005886">
    <property type="term" value="C:plasma membrane"/>
    <property type="evidence" value="ECO:0007669"/>
    <property type="project" value="UniProtKB-SubCell"/>
</dbReference>
<keyword evidence="3" id="KW-1003">Cell membrane</keyword>
<gene>
    <name evidence="8" type="ORF">SAMN05444339_11344</name>
</gene>
<dbReference type="InterPro" id="IPR007554">
    <property type="entry name" value="Glycerophosphate_synth"/>
</dbReference>
<comment type="subcellular location">
    <subcellularLocation>
        <location evidence="1">Cell membrane</location>
        <topology evidence="1">Peripheral membrane protein</topology>
    </subcellularLocation>
</comment>
<sequence length="817" mass="90215">MHSLVRLHLRLRRFDRYRSSYERAKSRVMQLLNRNTRAERLFCTHYIDTPLDPSVILYESFHAASVACSPAAICEAARRDPRCAGFTHVWVVDVPAAVPAHLRGQADVRIIPRASDDYPRLLASAKYLVNNSTFPPWYLRRDGQIYLNTWHGIPLKTMFRDEKGAPARYANSQRNFLQASHIVLAGDYATDHLLGPAGIAPLGRRKTYHIGTPRIDRTLALRAAWTADPAHRHILFAPTWKGVVGEPETQIPEIAAVIAALSHDGETLVTLHVKAHNFNRDDLSALPTGTGGITTRPVPPDADINAVMADMDVIVTDYSSLLFDALAADIPTVLFVPDLETYRATRGLYIALDTLPATLCLTPEELRRACAAPRAPSAFPADIVAAARAAYVAQEDGRASTRALDLILRAGGHDADPLPAPVSASDKPVLAFMMGGFLRNGITTSALNLLSHIDTDRHDVMVLTDGAALHPDAWDLMDQVPDPIMVVHRTGREGYTAAERAAKWAFYDKNRLQDPTQIALMERAMTREARRIIGPVALEAAIEFSGYRRMWAWIMAMADARRHIIYQHNDMVSERDLRFPLLEGVFFTYRYFDRIVAVSDETRDLNTANLSAYYATATPVTVRNMINLARIAEGRSAALPEPISPDTINFITIGRCSAEKNHAMLLDAFAIVYARHPHTRLTILGEGPLLEETRTRRDELGLAAVVQMPGFSDRALAWLDRSDCFVLPSRYEGQPMVILEALALGKPVIVTDIPGSRGALRGGYGFIAGGKDALAFSEAMMDFVAGRIRFKSFDPVAYNTAALAEFDALLPMGGDIA</sequence>
<dbReference type="EMBL" id="FQUE01000013">
    <property type="protein sequence ID" value="SHF80159.1"/>
    <property type="molecule type" value="Genomic_DNA"/>
</dbReference>
<dbReference type="InterPro" id="IPR043149">
    <property type="entry name" value="TagF_N"/>
</dbReference>
<dbReference type="InterPro" id="IPR043148">
    <property type="entry name" value="TagF_C"/>
</dbReference>
<dbReference type="Pfam" id="PF04464">
    <property type="entry name" value="Glyphos_transf"/>
    <property type="match status" value="1"/>
</dbReference>
<organism evidence="8 9">
    <name type="scientific">Loktanella atrilutea</name>
    <dbReference type="NCBI Taxonomy" id="366533"/>
    <lineage>
        <taxon>Bacteria</taxon>
        <taxon>Pseudomonadati</taxon>
        <taxon>Pseudomonadota</taxon>
        <taxon>Alphaproteobacteria</taxon>
        <taxon>Rhodobacterales</taxon>
        <taxon>Roseobacteraceae</taxon>
        <taxon>Loktanella</taxon>
    </lineage>
</organism>
<keyword evidence="5" id="KW-0777">Teichoic acid biosynthesis</keyword>
<dbReference type="Pfam" id="PF00534">
    <property type="entry name" value="Glycos_transf_1"/>
    <property type="match status" value="1"/>
</dbReference>
<dbReference type="PANTHER" id="PTHR12526">
    <property type="entry name" value="GLYCOSYLTRANSFERASE"/>
    <property type="match status" value="1"/>
</dbReference>